<protein>
    <submittedName>
        <fullName evidence="1">Uncharacterized protein</fullName>
    </submittedName>
</protein>
<proteinExistence type="predicted"/>
<organism evidence="1 2">
    <name type="scientific">Gymnopilus junonius</name>
    <name type="common">Spectacular rustgill mushroom</name>
    <name type="synonym">Gymnopilus spectabilis subsp. junonius</name>
    <dbReference type="NCBI Taxonomy" id="109634"/>
    <lineage>
        <taxon>Eukaryota</taxon>
        <taxon>Fungi</taxon>
        <taxon>Dikarya</taxon>
        <taxon>Basidiomycota</taxon>
        <taxon>Agaricomycotina</taxon>
        <taxon>Agaricomycetes</taxon>
        <taxon>Agaricomycetidae</taxon>
        <taxon>Agaricales</taxon>
        <taxon>Agaricineae</taxon>
        <taxon>Hymenogastraceae</taxon>
        <taxon>Gymnopilus</taxon>
    </lineage>
</organism>
<evidence type="ECO:0000313" key="1">
    <source>
        <dbReference type="EMBL" id="KAF8902766.1"/>
    </source>
</evidence>
<dbReference type="AlphaFoldDB" id="A0A9P5NSZ9"/>
<comment type="caution">
    <text evidence="1">The sequence shown here is derived from an EMBL/GenBank/DDBJ whole genome shotgun (WGS) entry which is preliminary data.</text>
</comment>
<name>A0A9P5NSZ9_GYMJU</name>
<gene>
    <name evidence="1" type="ORF">CPB84DRAFT_1824164</name>
</gene>
<sequence>MVFLSSDLSRFIPRLLNTLWKGEDCDVGVIDDHGFFQFYFNISIRQTILSIRVTHLVNFAQLNLLFSLMNDVSFTSTELDGAILILPSGASREDLISTDRFHEYARKNAPHWYQYINHYSYTSYANGSLFLVTGCDKTSEWAMACFPYHVGTEKTLDLRYTWTPNYGIPWDDPGTAYTDYYPLRPSSSGNERNKNQCVFLRGLQISLTQQSWQKTLPYDERAKRHYSFILRTPSKFQVRLNSVLVFLRLRLSEERAIDIVSQRNAHLFHPNYVISQVLLAEYPDAELAVLDDTIWCSLVDNEMCTMIEMNALVTKILCHYKIVENNGIISLQAKTSDELDQDTKSPKTPDRSLPFSLLILKAAFALNIGLFDGLKACLSMTMPNYFSLEIKPFNTPCST</sequence>
<accession>A0A9P5NSZ9</accession>
<dbReference type="EMBL" id="JADNYJ010000034">
    <property type="protein sequence ID" value="KAF8902766.1"/>
    <property type="molecule type" value="Genomic_DNA"/>
</dbReference>
<keyword evidence="2" id="KW-1185">Reference proteome</keyword>
<evidence type="ECO:0000313" key="2">
    <source>
        <dbReference type="Proteomes" id="UP000724874"/>
    </source>
</evidence>
<dbReference type="Proteomes" id="UP000724874">
    <property type="component" value="Unassembled WGS sequence"/>
</dbReference>
<reference evidence="1" key="1">
    <citation type="submission" date="2020-11" db="EMBL/GenBank/DDBJ databases">
        <authorList>
            <consortium name="DOE Joint Genome Institute"/>
            <person name="Ahrendt S."/>
            <person name="Riley R."/>
            <person name="Andreopoulos W."/>
            <person name="LaButti K."/>
            <person name="Pangilinan J."/>
            <person name="Ruiz-duenas F.J."/>
            <person name="Barrasa J.M."/>
            <person name="Sanchez-Garcia M."/>
            <person name="Camarero S."/>
            <person name="Miyauchi S."/>
            <person name="Serrano A."/>
            <person name="Linde D."/>
            <person name="Babiker R."/>
            <person name="Drula E."/>
            <person name="Ayuso-Fernandez I."/>
            <person name="Pacheco R."/>
            <person name="Padilla G."/>
            <person name="Ferreira P."/>
            <person name="Barriuso J."/>
            <person name="Kellner H."/>
            <person name="Castanera R."/>
            <person name="Alfaro M."/>
            <person name="Ramirez L."/>
            <person name="Pisabarro A.G."/>
            <person name="Kuo A."/>
            <person name="Tritt A."/>
            <person name="Lipzen A."/>
            <person name="He G."/>
            <person name="Yan M."/>
            <person name="Ng V."/>
            <person name="Cullen D."/>
            <person name="Martin F."/>
            <person name="Rosso M.-N."/>
            <person name="Henrissat B."/>
            <person name="Hibbett D."/>
            <person name="Martinez A.T."/>
            <person name="Grigoriev I.V."/>
        </authorList>
    </citation>
    <scope>NUCLEOTIDE SEQUENCE</scope>
    <source>
        <strain evidence="1">AH 44721</strain>
    </source>
</reference>
<dbReference type="OrthoDB" id="2943557at2759"/>